<dbReference type="GO" id="GO:0005634">
    <property type="term" value="C:nucleus"/>
    <property type="evidence" value="ECO:0007669"/>
    <property type="project" value="UniProtKB-SubCell"/>
</dbReference>
<gene>
    <name evidence="10" type="ORF">FKW77_002943</name>
</gene>
<dbReference type="GO" id="GO:0006351">
    <property type="term" value="P:DNA-templated transcription"/>
    <property type="evidence" value="ECO:0007669"/>
    <property type="project" value="InterPro"/>
</dbReference>
<keyword evidence="6" id="KW-0804">Transcription</keyword>
<evidence type="ECO:0000256" key="4">
    <source>
        <dbReference type="ARBA" id="ARBA00022723"/>
    </source>
</evidence>
<dbReference type="GO" id="GO:0005576">
    <property type="term" value="C:extracellular region"/>
    <property type="evidence" value="ECO:0007669"/>
    <property type="project" value="UniProtKB-SubCell"/>
</dbReference>
<dbReference type="InterPro" id="IPR050815">
    <property type="entry name" value="TF_fung"/>
</dbReference>
<evidence type="ECO:0000256" key="7">
    <source>
        <dbReference type="ARBA" id="ARBA00023242"/>
    </source>
</evidence>
<protein>
    <recommendedName>
        <fullName evidence="9">Xylanolytic transcriptional activator regulatory domain-containing protein</fullName>
    </recommendedName>
</protein>
<dbReference type="STRING" id="50376.A0A517LMF7"/>
<dbReference type="CDD" id="cd12148">
    <property type="entry name" value="fungal_TF_MHR"/>
    <property type="match status" value="1"/>
</dbReference>
<feature type="region of interest" description="Disordered" evidence="8">
    <location>
        <begin position="1"/>
        <end position="120"/>
    </location>
</feature>
<evidence type="ECO:0000256" key="5">
    <source>
        <dbReference type="ARBA" id="ARBA00023015"/>
    </source>
</evidence>
<dbReference type="GO" id="GO:0000981">
    <property type="term" value="F:DNA-binding transcription factor activity, RNA polymerase II-specific"/>
    <property type="evidence" value="ECO:0007669"/>
    <property type="project" value="InterPro"/>
</dbReference>
<evidence type="ECO:0000256" key="1">
    <source>
        <dbReference type="ARBA" id="ARBA00004123"/>
    </source>
</evidence>
<keyword evidence="3" id="KW-0964">Secreted</keyword>
<dbReference type="GO" id="GO:0008270">
    <property type="term" value="F:zinc ion binding"/>
    <property type="evidence" value="ECO:0007669"/>
    <property type="project" value="InterPro"/>
</dbReference>
<keyword evidence="7" id="KW-0539">Nucleus</keyword>
<comment type="subcellular location">
    <subcellularLocation>
        <location evidence="1">Nucleus</location>
    </subcellularLocation>
    <subcellularLocation>
        <location evidence="2">Secreted</location>
    </subcellularLocation>
</comment>
<name>A0A517LMF7_9PEZI</name>
<evidence type="ECO:0000259" key="9">
    <source>
        <dbReference type="Pfam" id="PF04082"/>
    </source>
</evidence>
<keyword evidence="5" id="KW-0805">Transcription regulation</keyword>
<evidence type="ECO:0000256" key="3">
    <source>
        <dbReference type="ARBA" id="ARBA00022525"/>
    </source>
</evidence>
<feature type="domain" description="Xylanolytic transcriptional activator regulatory" evidence="9">
    <location>
        <begin position="205"/>
        <end position="359"/>
    </location>
</feature>
<dbReference type="InterPro" id="IPR007219">
    <property type="entry name" value="XnlR_reg_dom"/>
</dbReference>
<feature type="region of interest" description="Disordered" evidence="8">
    <location>
        <begin position="141"/>
        <end position="173"/>
    </location>
</feature>
<dbReference type="PANTHER" id="PTHR47338:SF20">
    <property type="entry name" value="ZN(II)2CYS6 TRANSCRIPTION FACTOR (EUROFUNG)"/>
    <property type="match status" value="1"/>
</dbReference>
<evidence type="ECO:0000256" key="8">
    <source>
        <dbReference type="SAM" id="MobiDB-lite"/>
    </source>
</evidence>
<feature type="compositionally biased region" description="Low complexity" evidence="8">
    <location>
        <begin position="146"/>
        <end position="163"/>
    </location>
</feature>
<keyword evidence="11" id="KW-1185">Reference proteome</keyword>
<accession>A0A517LMF7</accession>
<dbReference type="Pfam" id="PF04082">
    <property type="entry name" value="Fungal_trans"/>
    <property type="match status" value="1"/>
</dbReference>
<dbReference type="PROSITE" id="PS00265">
    <property type="entry name" value="PANCREATIC_HORMONE_1"/>
    <property type="match status" value="1"/>
</dbReference>
<keyword evidence="4" id="KW-0479">Metal-binding</keyword>
<proteinExistence type="predicted"/>
<dbReference type="GO" id="GO:0003677">
    <property type="term" value="F:DNA binding"/>
    <property type="evidence" value="ECO:0007669"/>
    <property type="project" value="InterPro"/>
</dbReference>
<evidence type="ECO:0000313" key="10">
    <source>
        <dbReference type="EMBL" id="QDS76829.1"/>
    </source>
</evidence>
<dbReference type="OrthoDB" id="3862662at2759"/>
<evidence type="ECO:0000256" key="6">
    <source>
        <dbReference type="ARBA" id="ARBA00023163"/>
    </source>
</evidence>
<organism evidence="10 11">
    <name type="scientific">Venturia effusa</name>
    <dbReference type="NCBI Taxonomy" id="50376"/>
    <lineage>
        <taxon>Eukaryota</taxon>
        <taxon>Fungi</taxon>
        <taxon>Dikarya</taxon>
        <taxon>Ascomycota</taxon>
        <taxon>Pezizomycotina</taxon>
        <taxon>Dothideomycetes</taxon>
        <taxon>Pleosporomycetidae</taxon>
        <taxon>Venturiales</taxon>
        <taxon>Venturiaceae</taxon>
        <taxon>Venturia</taxon>
    </lineage>
</organism>
<reference evidence="10 11" key="1">
    <citation type="submission" date="2019-07" db="EMBL/GenBank/DDBJ databases">
        <title>Finished genome of Venturia effusa.</title>
        <authorList>
            <person name="Young C.A."/>
            <person name="Cox M.P."/>
            <person name="Ganley A.R.D."/>
            <person name="David W.J."/>
        </authorList>
    </citation>
    <scope>NUCLEOTIDE SEQUENCE [LARGE SCALE GENOMIC DNA]</scope>
    <source>
        <strain evidence="11">albino</strain>
    </source>
</reference>
<evidence type="ECO:0000313" key="11">
    <source>
        <dbReference type="Proteomes" id="UP000316270"/>
    </source>
</evidence>
<feature type="compositionally biased region" description="Polar residues" evidence="8">
    <location>
        <begin position="89"/>
        <end position="114"/>
    </location>
</feature>
<dbReference type="PANTHER" id="PTHR47338">
    <property type="entry name" value="ZN(II)2CYS6 TRANSCRIPTION FACTOR (EUROFUNG)-RELATED"/>
    <property type="match status" value="1"/>
</dbReference>
<dbReference type="AlphaFoldDB" id="A0A517LMF7"/>
<sequence length="610" mass="67805">MQNLEFVNVSGPEPWKNKEAKKFVRSHAMKDFRRRQREHNPKGKVKKTPPKGEASFPTASNKSRTKDGPELSPESSNNNALLPARRPSTELTQAHSFSHDQGWNSASSSPSCTINDHIPLGGRMPSPISLIPRVSSPTLFSPRTYSGLPSPSPSDSSDSSTSRSLKRLSDTPDYQSQADFDLGVSTAAFAVLDEVHTQFDRMTHKFFHSVHSYLTFIHRPRFEKRVAASKIKADAEISLLLLSMKLVAEPVNYAQTGADPCQNSVYAAAKHFHKLVQKSKGPSLDLIQSGILLCLYEHNAGIGDAAYKTLADCANMGRVIGLNVSNVKTDIGVPNMAAYQEECRRTYWALISMDCIVALHDEKRERAMIMPIPALNDILPSVKDDYWTDASLNDEYLSPAYFQPVSSQLPQWAHSFSRQAQSARLMLMVQDVLRHRFEDDPAGMRAKILEVDQLLQENMAKSLFDCNGNCTQHCGPISASISASYLLHEFQLLATMTSSDPEGLEALARSKLAIVKLIQMMVDILGMFPITHLPELSPCALYCPYMAAKLSLQLDRVNGVKAPPTLAPADFQLMLQSMRQFSTLWKCTDYYVKDIVRARSRALPMPLSLA</sequence>
<feature type="compositionally biased region" description="Basic residues" evidence="8">
    <location>
        <begin position="23"/>
        <end position="49"/>
    </location>
</feature>
<dbReference type="EMBL" id="CP042200">
    <property type="protein sequence ID" value="QDS76829.1"/>
    <property type="molecule type" value="Genomic_DNA"/>
</dbReference>
<evidence type="ECO:0000256" key="2">
    <source>
        <dbReference type="ARBA" id="ARBA00004613"/>
    </source>
</evidence>
<dbReference type="InterPro" id="IPR020392">
    <property type="entry name" value="Pancreatic_hormone-like_CS"/>
</dbReference>
<dbReference type="Proteomes" id="UP000316270">
    <property type="component" value="Chromosome 16"/>
</dbReference>